<comment type="subcellular location">
    <subcellularLocation>
        <location evidence="1">Cell membrane</location>
        <topology evidence="1">Multi-pass membrane protein</topology>
    </subcellularLocation>
</comment>
<protein>
    <submittedName>
        <fullName evidence="8">Type II secretion system F family protein</fullName>
    </submittedName>
</protein>
<dbReference type="PANTHER" id="PTHR35007:SF1">
    <property type="entry name" value="PILUS ASSEMBLY PROTEIN"/>
    <property type="match status" value="1"/>
</dbReference>
<dbReference type="InterPro" id="IPR018076">
    <property type="entry name" value="T2SS_GspF_dom"/>
</dbReference>
<keyword evidence="4 6" id="KW-1133">Transmembrane helix</keyword>
<dbReference type="GO" id="GO:0005886">
    <property type="term" value="C:plasma membrane"/>
    <property type="evidence" value="ECO:0007669"/>
    <property type="project" value="UniProtKB-SubCell"/>
</dbReference>
<proteinExistence type="predicted"/>
<feature type="transmembrane region" description="Helical" evidence="6">
    <location>
        <begin position="7"/>
        <end position="30"/>
    </location>
</feature>
<dbReference type="Pfam" id="PF00482">
    <property type="entry name" value="T2SSF"/>
    <property type="match status" value="1"/>
</dbReference>
<evidence type="ECO:0000313" key="8">
    <source>
        <dbReference type="EMBL" id="XDV08943.1"/>
    </source>
</evidence>
<accession>A0AB39X992</accession>
<dbReference type="RefSeq" id="WP_369742563.1">
    <property type="nucleotide sequence ID" value="NZ_CP165718.1"/>
</dbReference>
<evidence type="ECO:0000256" key="3">
    <source>
        <dbReference type="ARBA" id="ARBA00022692"/>
    </source>
</evidence>
<gene>
    <name evidence="8" type="ORF">AB8S08_09230</name>
</gene>
<evidence type="ECO:0000259" key="7">
    <source>
        <dbReference type="Pfam" id="PF00482"/>
    </source>
</evidence>
<name>A0AB39X992_9GAMM</name>
<reference evidence="8" key="1">
    <citation type="submission" date="2024-07" db="EMBL/GenBank/DDBJ databases">
        <title>Whole genome sequence of bacterial strains from algal surface.</title>
        <authorList>
            <person name="Kumar P."/>
        </authorList>
    </citation>
    <scope>NUCLEOTIDE SEQUENCE</scope>
    <source>
        <strain evidence="8">PP-1MA</strain>
    </source>
</reference>
<organism evidence="8">
    <name type="scientific">Pseudidiomarina sp. PP-1MA</name>
    <dbReference type="NCBI Taxonomy" id="3237706"/>
    <lineage>
        <taxon>Bacteria</taxon>
        <taxon>Pseudomonadati</taxon>
        <taxon>Pseudomonadota</taxon>
        <taxon>Gammaproteobacteria</taxon>
        <taxon>Alteromonadales</taxon>
        <taxon>Idiomarinaceae</taxon>
        <taxon>Pseudidiomarina</taxon>
    </lineage>
</organism>
<feature type="domain" description="Type II secretion system protein GspF" evidence="7">
    <location>
        <begin position="128"/>
        <end position="253"/>
    </location>
</feature>
<evidence type="ECO:0000256" key="6">
    <source>
        <dbReference type="SAM" id="Phobius"/>
    </source>
</evidence>
<feature type="transmembrane region" description="Helical" evidence="6">
    <location>
        <begin position="236"/>
        <end position="260"/>
    </location>
</feature>
<keyword evidence="3 6" id="KW-0812">Transmembrane</keyword>
<dbReference type="PANTHER" id="PTHR35007">
    <property type="entry name" value="INTEGRAL MEMBRANE PROTEIN-RELATED"/>
    <property type="match status" value="1"/>
</dbReference>
<dbReference type="Gene3D" id="1.20.81.30">
    <property type="entry name" value="Type II secretion system (T2SS), domain F"/>
    <property type="match status" value="1"/>
</dbReference>
<evidence type="ECO:0000256" key="4">
    <source>
        <dbReference type="ARBA" id="ARBA00022989"/>
    </source>
</evidence>
<keyword evidence="2" id="KW-1003">Cell membrane</keyword>
<feature type="transmembrane region" description="Helical" evidence="6">
    <location>
        <begin position="71"/>
        <end position="104"/>
    </location>
</feature>
<evidence type="ECO:0000256" key="5">
    <source>
        <dbReference type="ARBA" id="ARBA00023136"/>
    </source>
</evidence>
<dbReference type="EMBL" id="CP165718">
    <property type="protein sequence ID" value="XDV08943.1"/>
    <property type="molecule type" value="Genomic_DNA"/>
</dbReference>
<evidence type="ECO:0000256" key="2">
    <source>
        <dbReference type="ARBA" id="ARBA00022475"/>
    </source>
</evidence>
<keyword evidence="5 6" id="KW-0472">Membrane</keyword>
<dbReference type="AlphaFoldDB" id="A0AB39X992"/>
<dbReference type="InterPro" id="IPR042094">
    <property type="entry name" value="T2SS_GspF_sf"/>
</dbReference>
<sequence length="263" mass="29236">MSFELELWLGLILLGAIAGALVVGLAYLALSSPLLLRWTHLLLLRLPQWAVKYIGKQVRLSVQSVTAEQWLLLRLLAVVGVCVGCTLPIPTYVKVGLVLLCVFAQIYQLQQRREYLQQVIEHWPSALEITSMLLHSGLSLSASLHALHDIPGSSASLKELARINRQQQAGMGLTDALDEFYERVPHRLVELFANAIKQAKITGSSLADTLQKQAQQCREQELLAAEKRAQEVSVKLLFPLLTCFFPVTFLLILGPVFIGFSLE</sequence>
<evidence type="ECO:0000256" key="1">
    <source>
        <dbReference type="ARBA" id="ARBA00004651"/>
    </source>
</evidence>